<dbReference type="SUPFAM" id="SSF160272">
    <property type="entry name" value="Shew3726-like"/>
    <property type="match status" value="1"/>
</dbReference>
<sequence>MTLTSGHFISHEYDRMIVRFSMHDGGREVPCAISTSAMDYLERGQQVRPEQREAQFTRLRDRIEAQAASKYRATEFEGTPPGIVLRGIDFSA</sequence>
<dbReference type="InterPro" id="IPR009962">
    <property type="entry name" value="DUF1488"/>
</dbReference>
<gene>
    <name evidence="1" type="ORF">MA20_00080</name>
</gene>
<dbReference type="Proteomes" id="UP000030377">
    <property type="component" value="Unassembled WGS sequence"/>
</dbReference>
<evidence type="ECO:0000313" key="1">
    <source>
        <dbReference type="EMBL" id="KGT81200.1"/>
    </source>
</evidence>
<dbReference type="STRING" id="375.BKD09_RS01640"/>
<organism evidence="1 2">
    <name type="scientific">Bradyrhizobium japonicum</name>
    <dbReference type="NCBI Taxonomy" id="375"/>
    <lineage>
        <taxon>Bacteria</taxon>
        <taxon>Pseudomonadati</taxon>
        <taxon>Pseudomonadota</taxon>
        <taxon>Alphaproteobacteria</taxon>
        <taxon>Hyphomicrobiales</taxon>
        <taxon>Nitrobacteraceae</taxon>
        <taxon>Bradyrhizobium</taxon>
    </lineage>
</organism>
<dbReference type="EMBL" id="JRPN01000001">
    <property type="protein sequence ID" value="KGT81200.1"/>
    <property type="molecule type" value="Genomic_DNA"/>
</dbReference>
<dbReference type="eggNOG" id="ENOG5031964">
    <property type="taxonomic scope" value="Bacteria"/>
</dbReference>
<name>A0A0A3Y3I3_BRAJP</name>
<comment type="caution">
    <text evidence="1">The sequence shown here is derived from an EMBL/GenBank/DDBJ whole genome shotgun (WGS) entry which is preliminary data.</text>
</comment>
<evidence type="ECO:0008006" key="3">
    <source>
        <dbReference type="Google" id="ProtNLM"/>
    </source>
</evidence>
<dbReference type="Gene3D" id="3.30.160.140">
    <property type="entry name" value="Shew3726-like"/>
    <property type="match status" value="1"/>
</dbReference>
<dbReference type="RefSeq" id="WP_041953063.1">
    <property type="nucleotide sequence ID" value="NZ_CP081350.1"/>
</dbReference>
<dbReference type="AlphaFoldDB" id="A0A0A3Y3I3"/>
<proteinExistence type="predicted"/>
<dbReference type="Pfam" id="PF07369">
    <property type="entry name" value="DUF1488"/>
    <property type="match status" value="1"/>
</dbReference>
<protein>
    <recommendedName>
        <fullName evidence="3">DUF1488 domain-containing protein</fullName>
    </recommendedName>
</protein>
<reference evidence="1 2" key="1">
    <citation type="submission" date="2014-09" db="EMBL/GenBank/DDBJ databases">
        <title>Draft genome of Bradyrhizobium japonicum Is-34.</title>
        <authorList>
            <person name="Tsurumaru H."/>
            <person name="Yamakawa T."/>
            <person name="Hashimoto S."/>
            <person name="Okizaki K."/>
            <person name="Kanesaki Y."/>
            <person name="Yoshikawa H."/>
            <person name="Yajima S."/>
        </authorList>
    </citation>
    <scope>NUCLEOTIDE SEQUENCE [LARGE SCALE GENOMIC DNA]</scope>
    <source>
        <strain evidence="1 2">Is-34</strain>
    </source>
</reference>
<accession>A0A0A3Y3I3</accession>
<dbReference type="InterPro" id="IPR036692">
    <property type="entry name" value="Shew3726-like_sf"/>
</dbReference>
<evidence type="ECO:0000313" key="2">
    <source>
        <dbReference type="Proteomes" id="UP000030377"/>
    </source>
</evidence>